<sequence>MTVLRGRWWRNPKMLTARLISRSAVAAVLVGKMNLSTHTICKEKQVVGVGVPRERVDCVVIGAGVVGVAIAKHLSLSTTTTEVLVIDSAPTFGTGTSSRNSQVIHAGIYYPPNSLKALFCVRGRELLYKYCKEHDIPHKQIGKLIVATGSSEIPKLKSLMNRGIENGVEGLRLLEGYEAMRIEPELKCKKALLSPVSGIVDTHSLILSLVGEAESHGTTFSYNTTVIGGHLEGNQICLHISESKGLENWDGKFPLQPDLILVPNFVVNSAGLSAPSLAKRFHGIDSEVIPASYYARGCYFTLSNTKIPPFSHLIYPIPEDGGLGVHVTLDLSGQVKFGPDVEWIDGMDDISSFLNKFDYSIRADRVNRFYPEIRKYYPSLKDGSLEPGYTGIRPKLSGPKQSSVDFVMQGEDIHGVPGLVNLFGIESPGLTSSLAIAEHVAVRRSKV</sequence>
<dbReference type="Gene3D" id="3.30.9.10">
    <property type="entry name" value="D-Amino Acid Oxidase, subunit A, domain 2"/>
    <property type="match status" value="1"/>
</dbReference>
<accession>A0A2R6RU02</accession>
<dbReference type="Proteomes" id="UP000241394">
    <property type="component" value="Chromosome LG3"/>
</dbReference>
<protein>
    <recommendedName>
        <fullName evidence="8">L-2-hydroxyglutarate dehydrogenase, mitochondrial</fullName>
        <ecNumber evidence="7">1.1.99.2</ecNumber>
    </recommendedName>
</protein>
<keyword evidence="3" id="KW-0274">FAD</keyword>
<dbReference type="Gramene" id="PSS33487">
    <property type="protein sequence ID" value="PSS33487"/>
    <property type="gene ID" value="CEY00_Acc03874"/>
</dbReference>
<evidence type="ECO:0000256" key="2">
    <source>
        <dbReference type="ARBA" id="ARBA00022630"/>
    </source>
</evidence>
<reference evidence="11" key="2">
    <citation type="journal article" date="2018" name="BMC Genomics">
        <title>A manually annotated Actinidia chinensis var. chinensis (kiwifruit) genome highlights the challenges associated with draft genomes and gene prediction in plants.</title>
        <authorList>
            <person name="Pilkington S.M."/>
            <person name="Crowhurst R."/>
            <person name="Hilario E."/>
            <person name="Nardozza S."/>
            <person name="Fraser L."/>
            <person name="Peng Y."/>
            <person name="Gunaseelan K."/>
            <person name="Simpson R."/>
            <person name="Tahir J."/>
            <person name="Deroles S.C."/>
            <person name="Templeton K."/>
            <person name="Luo Z."/>
            <person name="Davy M."/>
            <person name="Cheng C."/>
            <person name="McNeilage M."/>
            <person name="Scaglione D."/>
            <person name="Liu Y."/>
            <person name="Zhang Q."/>
            <person name="Datson P."/>
            <person name="De Silva N."/>
            <person name="Gardiner S.E."/>
            <person name="Bassett H."/>
            <person name="Chagne D."/>
            <person name="McCallum J."/>
            <person name="Dzierzon H."/>
            <person name="Deng C."/>
            <person name="Wang Y.Y."/>
            <person name="Barron L."/>
            <person name="Manako K."/>
            <person name="Bowen J."/>
            <person name="Foster T.M."/>
            <person name="Erridge Z.A."/>
            <person name="Tiffin H."/>
            <person name="Waite C.N."/>
            <person name="Davies K.M."/>
            <person name="Grierson E.P."/>
            <person name="Laing W.A."/>
            <person name="Kirk R."/>
            <person name="Chen X."/>
            <person name="Wood M."/>
            <person name="Montefiori M."/>
            <person name="Brummell D.A."/>
            <person name="Schwinn K.E."/>
            <person name="Catanach A."/>
            <person name="Fullerton C."/>
            <person name="Li D."/>
            <person name="Meiyalaghan S."/>
            <person name="Nieuwenhuizen N."/>
            <person name="Read N."/>
            <person name="Prakash R."/>
            <person name="Hunter D."/>
            <person name="Zhang H."/>
            <person name="McKenzie M."/>
            <person name="Knabel M."/>
            <person name="Harris A."/>
            <person name="Allan A.C."/>
            <person name="Gleave A."/>
            <person name="Chen A."/>
            <person name="Janssen B.J."/>
            <person name="Plunkett B."/>
            <person name="Ampomah-Dwamena C."/>
            <person name="Voogd C."/>
            <person name="Leif D."/>
            <person name="Lafferty D."/>
            <person name="Souleyre E.J.F."/>
            <person name="Varkonyi-Gasic E."/>
            <person name="Gambi F."/>
            <person name="Hanley J."/>
            <person name="Yao J.L."/>
            <person name="Cheung J."/>
            <person name="David K.M."/>
            <person name="Warren B."/>
            <person name="Marsh K."/>
            <person name="Snowden K.C."/>
            <person name="Lin-Wang K."/>
            <person name="Brian L."/>
            <person name="Martinez-Sanchez M."/>
            <person name="Wang M."/>
            <person name="Ileperuma N."/>
            <person name="Macnee N."/>
            <person name="Campin R."/>
            <person name="McAtee P."/>
            <person name="Drummond R.S.M."/>
            <person name="Espley R.V."/>
            <person name="Ireland H.S."/>
            <person name="Wu R."/>
            <person name="Atkinson R.G."/>
            <person name="Karunairetnam S."/>
            <person name="Bulley S."/>
            <person name="Chunkath S."/>
            <person name="Hanley Z."/>
            <person name="Storey R."/>
            <person name="Thrimawithana A.H."/>
            <person name="Thomson S."/>
            <person name="David C."/>
            <person name="Testolin R."/>
            <person name="Huang H."/>
            <person name="Hellens R.P."/>
            <person name="Schaffer R.J."/>
        </authorList>
    </citation>
    <scope>NUCLEOTIDE SEQUENCE [LARGE SCALE GENOMIC DNA]</scope>
    <source>
        <strain evidence="11">cv. Red5</strain>
    </source>
</reference>
<comment type="cofactor">
    <cofactor evidence="1">
        <name>FAD</name>
        <dbReference type="ChEBI" id="CHEBI:57692"/>
    </cofactor>
</comment>
<evidence type="ECO:0000256" key="3">
    <source>
        <dbReference type="ARBA" id="ARBA00022827"/>
    </source>
</evidence>
<organism evidence="10 11">
    <name type="scientific">Actinidia chinensis var. chinensis</name>
    <name type="common">Chinese soft-hair kiwi</name>
    <dbReference type="NCBI Taxonomy" id="1590841"/>
    <lineage>
        <taxon>Eukaryota</taxon>
        <taxon>Viridiplantae</taxon>
        <taxon>Streptophyta</taxon>
        <taxon>Embryophyta</taxon>
        <taxon>Tracheophyta</taxon>
        <taxon>Spermatophyta</taxon>
        <taxon>Magnoliopsida</taxon>
        <taxon>eudicotyledons</taxon>
        <taxon>Gunneridae</taxon>
        <taxon>Pentapetalae</taxon>
        <taxon>asterids</taxon>
        <taxon>Ericales</taxon>
        <taxon>Actinidiaceae</taxon>
        <taxon>Actinidia</taxon>
    </lineage>
</organism>
<dbReference type="GO" id="GO:0047545">
    <property type="term" value="F:(S)-2-hydroxyglutarate dehydrogenase activity"/>
    <property type="evidence" value="ECO:0007669"/>
    <property type="project" value="UniProtKB-EC"/>
</dbReference>
<dbReference type="OrthoDB" id="498204at2759"/>
<comment type="catalytic activity">
    <reaction evidence="5">
        <text>(S)-2-hydroxyglutarate + A = 2-oxoglutarate + AH2</text>
        <dbReference type="Rhea" id="RHEA:21252"/>
        <dbReference type="ChEBI" id="CHEBI:13193"/>
        <dbReference type="ChEBI" id="CHEBI:16782"/>
        <dbReference type="ChEBI" id="CHEBI:16810"/>
        <dbReference type="ChEBI" id="CHEBI:17499"/>
        <dbReference type="EC" id="1.1.99.2"/>
    </reaction>
</comment>
<evidence type="ECO:0000256" key="1">
    <source>
        <dbReference type="ARBA" id="ARBA00001974"/>
    </source>
</evidence>
<evidence type="ECO:0000313" key="11">
    <source>
        <dbReference type="Proteomes" id="UP000241394"/>
    </source>
</evidence>
<comment type="similarity">
    <text evidence="6">Belongs to the L2HGDH family.</text>
</comment>
<gene>
    <name evidence="10" type="ORF">CEY00_Acc03874</name>
</gene>
<evidence type="ECO:0000256" key="4">
    <source>
        <dbReference type="ARBA" id="ARBA00023002"/>
    </source>
</evidence>
<evidence type="ECO:0000259" key="9">
    <source>
        <dbReference type="Pfam" id="PF01266"/>
    </source>
</evidence>
<dbReference type="PANTHER" id="PTHR43104">
    <property type="entry name" value="L-2-HYDROXYGLUTARATE DEHYDROGENASE, MITOCHONDRIAL"/>
    <property type="match status" value="1"/>
</dbReference>
<dbReference type="OMA" id="GVHFTRM"/>
<dbReference type="FunCoup" id="A0A2R6RU02">
    <property type="interactions" value="2547"/>
</dbReference>
<proteinExistence type="inferred from homology"/>
<dbReference type="STRING" id="1590841.A0A2R6RU02"/>
<evidence type="ECO:0000256" key="6">
    <source>
        <dbReference type="ARBA" id="ARBA00037941"/>
    </source>
</evidence>
<keyword evidence="2" id="KW-0285">Flavoprotein</keyword>
<dbReference type="EMBL" id="NKQK01000003">
    <property type="protein sequence ID" value="PSS33487.1"/>
    <property type="molecule type" value="Genomic_DNA"/>
</dbReference>
<name>A0A2R6RU02_ACTCC</name>
<keyword evidence="11" id="KW-1185">Reference proteome</keyword>
<dbReference type="InterPro" id="IPR036188">
    <property type="entry name" value="FAD/NAD-bd_sf"/>
</dbReference>
<evidence type="ECO:0000256" key="8">
    <source>
        <dbReference type="ARBA" id="ARBA00041137"/>
    </source>
</evidence>
<dbReference type="EC" id="1.1.99.2" evidence="7"/>
<dbReference type="Pfam" id="PF01266">
    <property type="entry name" value="DAO"/>
    <property type="match status" value="1"/>
</dbReference>
<feature type="domain" description="FAD dependent oxidoreductase" evidence="9">
    <location>
        <begin position="57"/>
        <end position="441"/>
    </location>
</feature>
<dbReference type="Gene3D" id="3.50.50.60">
    <property type="entry name" value="FAD/NAD(P)-binding domain"/>
    <property type="match status" value="1"/>
</dbReference>
<comment type="caution">
    <text evidence="10">The sequence shown here is derived from an EMBL/GenBank/DDBJ whole genome shotgun (WGS) entry which is preliminary data.</text>
</comment>
<dbReference type="InParanoid" id="A0A2R6RU02"/>
<evidence type="ECO:0000256" key="5">
    <source>
        <dbReference type="ARBA" id="ARBA00036066"/>
    </source>
</evidence>
<dbReference type="AlphaFoldDB" id="A0A2R6RU02"/>
<dbReference type="InterPro" id="IPR006076">
    <property type="entry name" value="FAD-dep_OxRdtase"/>
</dbReference>
<keyword evidence="4" id="KW-0560">Oxidoreductase</keyword>
<reference evidence="10 11" key="1">
    <citation type="submission" date="2017-07" db="EMBL/GenBank/DDBJ databases">
        <title>An improved, manually edited Actinidia chinensis var. chinensis (kiwifruit) genome highlights the challenges associated with draft genomes and gene prediction in plants.</title>
        <authorList>
            <person name="Pilkington S."/>
            <person name="Crowhurst R."/>
            <person name="Hilario E."/>
            <person name="Nardozza S."/>
            <person name="Fraser L."/>
            <person name="Peng Y."/>
            <person name="Gunaseelan K."/>
            <person name="Simpson R."/>
            <person name="Tahir J."/>
            <person name="Deroles S."/>
            <person name="Templeton K."/>
            <person name="Luo Z."/>
            <person name="Davy M."/>
            <person name="Cheng C."/>
            <person name="Mcneilage M."/>
            <person name="Scaglione D."/>
            <person name="Liu Y."/>
            <person name="Zhang Q."/>
            <person name="Datson P."/>
            <person name="De Silva N."/>
            <person name="Gardiner S."/>
            <person name="Bassett H."/>
            <person name="Chagne D."/>
            <person name="Mccallum J."/>
            <person name="Dzierzon H."/>
            <person name="Deng C."/>
            <person name="Wang Y.-Y."/>
            <person name="Barron N."/>
            <person name="Manako K."/>
            <person name="Bowen J."/>
            <person name="Foster T."/>
            <person name="Erridge Z."/>
            <person name="Tiffin H."/>
            <person name="Waite C."/>
            <person name="Davies K."/>
            <person name="Grierson E."/>
            <person name="Laing W."/>
            <person name="Kirk R."/>
            <person name="Chen X."/>
            <person name="Wood M."/>
            <person name="Montefiori M."/>
            <person name="Brummell D."/>
            <person name="Schwinn K."/>
            <person name="Catanach A."/>
            <person name="Fullerton C."/>
            <person name="Li D."/>
            <person name="Meiyalaghan S."/>
            <person name="Nieuwenhuizen N."/>
            <person name="Read N."/>
            <person name="Prakash R."/>
            <person name="Hunter D."/>
            <person name="Zhang H."/>
            <person name="Mckenzie M."/>
            <person name="Knabel M."/>
            <person name="Harris A."/>
            <person name="Allan A."/>
            <person name="Chen A."/>
            <person name="Janssen B."/>
            <person name="Plunkett B."/>
            <person name="Dwamena C."/>
            <person name="Voogd C."/>
            <person name="Leif D."/>
            <person name="Lafferty D."/>
            <person name="Souleyre E."/>
            <person name="Varkonyi-Gasic E."/>
            <person name="Gambi F."/>
            <person name="Hanley J."/>
            <person name="Yao J.-L."/>
            <person name="Cheung J."/>
            <person name="David K."/>
            <person name="Warren B."/>
            <person name="Marsh K."/>
            <person name="Snowden K."/>
            <person name="Lin-Wang K."/>
            <person name="Brian L."/>
            <person name="Martinez-Sanchez M."/>
            <person name="Wang M."/>
            <person name="Ileperuma N."/>
            <person name="Macnee N."/>
            <person name="Campin R."/>
            <person name="Mcatee P."/>
            <person name="Drummond R."/>
            <person name="Espley R."/>
            <person name="Ireland H."/>
            <person name="Wu R."/>
            <person name="Atkinson R."/>
            <person name="Karunairetnam S."/>
            <person name="Bulley S."/>
            <person name="Chunkath S."/>
            <person name="Hanley Z."/>
            <person name="Storey R."/>
            <person name="Thrimawithana A."/>
            <person name="Thomson S."/>
            <person name="David C."/>
            <person name="Testolin R."/>
        </authorList>
    </citation>
    <scope>NUCLEOTIDE SEQUENCE [LARGE SCALE GENOMIC DNA]</scope>
    <source>
        <strain evidence="11">cv. Red5</strain>
        <tissue evidence="10">Young leaf</tissue>
    </source>
</reference>
<dbReference type="PANTHER" id="PTHR43104:SF4">
    <property type="entry name" value="L-2-HYDROXYGLUTARATE DEHYDROGENASE, MITOCHONDRIAL"/>
    <property type="match status" value="1"/>
</dbReference>
<dbReference type="SUPFAM" id="SSF51905">
    <property type="entry name" value="FAD/NAD(P)-binding domain"/>
    <property type="match status" value="1"/>
</dbReference>
<evidence type="ECO:0000256" key="7">
    <source>
        <dbReference type="ARBA" id="ARBA00038878"/>
    </source>
</evidence>
<evidence type="ECO:0000313" key="10">
    <source>
        <dbReference type="EMBL" id="PSS33487.1"/>
    </source>
</evidence>